<evidence type="ECO:0000313" key="3">
    <source>
        <dbReference type="Proteomes" id="UP001353858"/>
    </source>
</evidence>
<evidence type="ECO:0000313" key="2">
    <source>
        <dbReference type="EMBL" id="KAK4876617.1"/>
    </source>
</evidence>
<feature type="coiled-coil region" evidence="1">
    <location>
        <begin position="90"/>
        <end position="120"/>
    </location>
</feature>
<protein>
    <submittedName>
        <fullName evidence="2">Uncharacterized protein</fullName>
    </submittedName>
</protein>
<keyword evidence="1" id="KW-0175">Coiled coil</keyword>
<dbReference type="Proteomes" id="UP001353858">
    <property type="component" value="Unassembled WGS sequence"/>
</dbReference>
<proteinExistence type="predicted"/>
<gene>
    <name evidence="2" type="ORF">RN001_009123</name>
</gene>
<name>A0AAN7SDN0_9COLE</name>
<reference evidence="3" key="1">
    <citation type="submission" date="2023-01" db="EMBL/GenBank/DDBJ databases">
        <title>Key to firefly adult light organ development and bioluminescence: homeobox transcription factors regulate luciferase expression and transportation to peroxisome.</title>
        <authorList>
            <person name="Fu X."/>
        </authorList>
    </citation>
    <scope>NUCLEOTIDE SEQUENCE [LARGE SCALE GENOMIC DNA]</scope>
</reference>
<keyword evidence="3" id="KW-1185">Reference proteome</keyword>
<accession>A0AAN7SDN0</accession>
<organism evidence="2 3">
    <name type="scientific">Aquatica leii</name>
    <dbReference type="NCBI Taxonomy" id="1421715"/>
    <lineage>
        <taxon>Eukaryota</taxon>
        <taxon>Metazoa</taxon>
        <taxon>Ecdysozoa</taxon>
        <taxon>Arthropoda</taxon>
        <taxon>Hexapoda</taxon>
        <taxon>Insecta</taxon>
        <taxon>Pterygota</taxon>
        <taxon>Neoptera</taxon>
        <taxon>Endopterygota</taxon>
        <taxon>Coleoptera</taxon>
        <taxon>Polyphaga</taxon>
        <taxon>Elateriformia</taxon>
        <taxon>Elateroidea</taxon>
        <taxon>Lampyridae</taxon>
        <taxon>Luciolinae</taxon>
        <taxon>Aquatica</taxon>
    </lineage>
</organism>
<sequence>MASTNTGVSVVTQNKTNIWLIDQSLPNLNPIKLPSISEVLRLFFYYKNEERKTILKSATVPACEVIGLWEKASIPIRFKKHVISKIRKHFKEWQNLKKNKENKKKRSEALKNKEQDWQQKLEDLFDIAHCDALSIMTVEEDKQFLLGQRKKGRQGVIGSVDRKSLMK</sequence>
<evidence type="ECO:0000256" key="1">
    <source>
        <dbReference type="SAM" id="Coils"/>
    </source>
</evidence>
<dbReference type="AlphaFoldDB" id="A0AAN7SDN0"/>
<dbReference type="EMBL" id="JARPUR010000004">
    <property type="protein sequence ID" value="KAK4876617.1"/>
    <property type="molecule type" value="Genomic_DNA"/>
</dbReference>
<comment type="caution">
    <text evidence="2">The sequence shown here is derived from an EMBL/GenBank/DDBJ whole genome shotgun (WGS) entry which is preliminary data.</text>
</comment>